<gene>
    <name evidence="9" type="ORF">HELGO_WM23414</name>
</gene>
<evidence type="ECO:0000313" key="9">
    <source>
        <dbReference type="EMBL" id="CAA6817156.1"/>
    </source>
</evidence>
<keyword evidence="2" id="KW-1003">Cell membrane</keyword>
<dbReference type="NCBIfam" id="TIGR04178">
    <property type="entry name" value="exo_archaeo"/>
    <property type="match status" value="1"/>
</dbReference>
<keyword evidence="5" id="KW-0378">Hydrolase</keyword>
<feature type="transmembrane region" description="Helical" evidence="8">
    <location>
        <begin position="106"/>
        <end position="128"/>
    </location>
</feature>
<comment type="subcellular location">
    <subcellularLocation>
        <location evidence="1">Cell membrane</location>
        <topology evidence="1">Multi-pass membrane protein</topology>
    </subcellularLocation>
</comment>
<evidence type="ECO:0000256" key="2">
    <source>
        <dbReference type="ARBA" id="ARBA00022475"/>
    </source>
</evidence>
<organism evidence="9">
    <name type="scientific">uncultured Sulfurovum sp</name>
    <dbReference type="NCBI Taxonomy" id="269237"/>
    <lineage>
        <taxon>Bacteria</taxon>
        <taxon>Pseudomonadati</taxon>
        <taxon>Campylobacterota</taxon>
        <taxon>Epsilonproteobacteria</taxon>
        <taxon>Campylobacterales</taxon>
        <taxon>Sulfurovaceae</taxon>
        <taxon>Sulfurovum</taxon>
        <taxon>environmental samples</taxon>
    </lineage>
</organism>
<keyword evidence="6 8" id="KW-1133">Transmembrane helix</keyword>
<evidence type="ECO:0008006" key="10">
    <source>
        <dbReference type="Google" id="ProtNLM"/>
    </source>
</evidence>
<protein>
    <recommendedName>
        <fullName evidence="10">Exosortase/archaeosortase family protein</fullName>
    </recommendedName>
</protein>
<dbReference type="InterPro" id="IPR026392">
    <property type="entry name" value="Exo/Archaeosortase_dom"/>
</dbReference>
<name>A0A6S6TQ57_9BACT</name>
<dbReference type="GO" id="GO:0006508">
    <property type="term" value="P:proteolysis"/>
    <property type="evidence" value="ECO:0007669"/>
    <property type="project" value="UniProtKB-KW"/>
</dbReference>
<dbReference type="GO" id="GO:0008233">
    <property type="term" value="F:peptidase activity"/>
    <property type="evidence" value="ECO:0007669"/>
    <property type="project" value="UniProtKB-KW"/>
</dbReference>
<reference evidence="9" key="1">
    <citation type="submission" date="2020-01" db="EMBL/GenBank/DDBJ databases">
        <authorList>
            <person name="Meier V. D."/>
            <person name="Meier V D."/>
        </authorList>
    </citation>
    <scope>NUCLEOTIDE SEQUENCE</scope>
    <source>
        <strain evidence="9">HLG_WM_MAG_04</strain>
    </source>
</reference>
<evidence type="ECO:0000256" key="6">
    <source>
        <dbReference type="ARBA" id="ARBA00022989"/>
    </source>
</evidence>
<evidence type="ECO:0000256" key="7">
    <source>
        <dbReference type="ARBA" id="ARBA00023136"/>
    </source>
</evidence>
<keyword evidence="3" id="KW-0645">Protease</keyword>
<evidence type="ECO:0000256" key="3">
    <source>
        <dbReference type="ARBA" id="ARBA00022670"/>
    </source>
</evidence>
<keyword evidence="4 8" id="KW-0812">Transmembrane</keyword>
<evidence type="ECO:0000256" key="8">
    <source>
        <dbReference type="SAM" id="Phobius"/>
    </source>
</evidence>
<sequence length="161" mass="19047">MYNHHLKKLKNFIVLYPLSITLLFIFFYWDSSPLAHTLNQWQINLSAFLTSLTLPKGTMQENYIFISHKLTLVIDKSCNGLIPYFFFLASVLAFPSTLIHKIKWAIFGYFLLTLLNVFRIWFISQLVINEEENFNLAHDYLGNMFLVFSALMLFVFFIKNR</sequence>
<proteinExistence type="predicted"/>
<accession>A0A6S6TQ57</accession>
<feature type="transmembrane region" description="Helical" evidence="8">
    <location>
        <begin position="12"/>
        <end position="29"/>
    </location>
</feature>
<feature type="transmembrane region" description="Helical" evidence="8">
    <location>
        <begin position="140"/>
        <end position="158"/>
    </location>
</feature>
<dbReference type="EMBL" id="CACVAX010000047">
    <property type="protein sequence ID" value="CAA6817156.1"/>
    <property type="molecule type" value="Genomic_DNA"/>
</dbReference>
<evidence type="ECO:0000256" key="4">
    <source>
        <dbReference type="ARBA" id="ARBA00022692"/>
    </source>
</evidence>
<keyword evidence="7 8" id="KW-0472">Membrane</keyword>
<dbReference type="GO" id="GO:0005886">
    <property type="term" value="C:plasma membrane"/>
    <property type="evidence" value="ECO:0007669"/>
    <property type="project" value="UniProtKB-SubCell"/>
</dbReference>
<evidence type="ECO:0000256" key="5">
    <source>
        <dbReference type="ARBA" id="ARBA00022801"/>
    </source>
</evidence>
<evidence type="ECO:0000256" key="1">
    <source>
        <dbReference type="ARBA" id="ARBA00004651"/>
    </source>
</evidence>
<feature type="transmembrane region" description="Helical" evidence="8">
    <location>
        <begin position="81"/>
        <end position="99"/>
    </location>
</feature>
<dbReference type="AlphaFoldDB" id="A0A6S6TQ57"/>